<dbReference type="EMBL" id="JXLI01000013">
    <property type="protein sequence ID" value="KJY55780.1"/>
    <property type="molecule type" value="Genomic_DNA"/>
</dbReference>
<dbReference type="InterPro" id="IPR012454">
    <property type="entry name" value="DUF1659"/>
</dbReference>
<reference evidence="2 3" key="1">
    <citation type="submission" date="2015-01" db="EMBL/GenBank/DDBJ databases">
        <title>Comparative genomics of the lactic acid bacteria isolated from the honey bee gut.</title>
        <authorList>
            <person name="Ellegaard K.M."/>
            <person name="Tamarit D."/>
            <person name="Javelind E."/>
            <person name="Olofsson T."/>
            <person name="Andersson S.G."/>
            <person name="Vasquez A."/>
        </authorList>
    </citation>
    <scope>NUCLEOTIDE SEQUENCE [LARGE SCALE GENOMIC DNA]</scope>
    <source>
        <strain evidence="2 3">Hma8</strain>
    </source>
</reference>
<dbReference type="RefSeq" id="WP_046325553.1">
    <property type="nucleotide sequence ID" value="NZ_JBHTMT010000004.1"/>
</dbReference>
<dbReference type="STRING" id="1218507.JF74_16300"/>
<gene>
    <name evidence="2" type="ORF">JF74_16300</name>
</gene>
<dbReference type="AlphaFoldDB" id="A0A0F4LAX7"/>
<feature type="domain" description="DUF1659" evidence="1">
    <location>
        <begin position="5"/>
        <end position="67"/>
    </location>
</feature>
<proteinExistence type="predicted"/>
<dbReference type="Proteomes" id="UP000033531">
    <property type="component" value="Unassembled WGS sequence"/>
</dbReference>
<evidence type="ECO:0000313" key="2">
    <source>
        <dbReference type="EMBL" id="KJY55780.1"/>
    </source>
</evidence>
<dbReference type="PATRIC" id="fig|1218507.3.peg.1824"/>
<organism evidence="2 3">
    <name type="scientific">Lactobacillus melliventris</name>
    <dbReference type="NCBI Taxonomy" id="1218507"/>
    <lineage>
        <taxon>Bacteria</taxon>
        <taxon>Bacillati</taxon>
        <taxon>Bacillota</taxon>
        <taxon>Bacilli</taxon>
        <taxon>Lactobacillales</taxon>
        <taxon>Lactobacillaceae</taxon>
        <taxon>Lactobacillus</taxon>
    </lineage>
</organism>
<dbReference type="HOGENOM" id="CLU_182190_0_0_9"/>
<evidence type="ECO:0000259" key="1">
    <source>
        <dbReference type="Pfam" id="PF07872"/>
    </source>
</evidence>
<name>A0A0F4LAX7_9LACO</name>
<comment type="caution">
    <text evidence="2">The sequence shown here is derived from an EMBL/GenBank/DDBJ whole genome shotgun (WGS) entry which is preliminary data.</text>
</comment>
<sequence>MNFALLDQAVQYTFLNSKYGKQGAKTRNLKNVKRGVAADSLAKVGNALAHLQGDELGAATLIQKQGISLARD</sequence>
<protein>
    <recommendedName>
        <fullName evidence="1">DUF1659 domain-containing protein</fullName>
    </recommendedName>
</protein>
<dbReference type="Pfam" id="PF07872">
    <property type="entry name" value="DUF1659"/>
    <property type="match status" value="1"/>
</dbReference>
<evidence type="ECO:0000313" key="3">
    <source>
        <dbReference type="Proteomes" id="UP000033531"/>
    </source>
</evidence>
<dbReference type="OrthoDB" id="2326859at2"/>
<accession>A0A0F4LAX7</accession>